<dbReference type="PROSITE" id="PS00396">
    <property type="entry name" value="TOPO_IA_1"/>
    <property type="match status" value="1"/>
</dbReference>
<dbReference type="FunFam" id="3.40.50.140:FF:000003">
    <property type="entry name" value="DNA topoisomerase"/>
    <property type="match status" value="1"/>
</dbReference>
<dbReference type="GO" id="GO:0005634">
    <property type="term" value="C:nucleus"/>
    <property type="evidence" value="ECO:0007669"/>
    <property type="project" value="TreeGrafter"/>
</dbReference>
<feature type="domain" description="Topo IA-type catalytic" evidence="10">
    <location>
        <begin position="338"/>
        <end position="721"/>
    </location>
</feature>
<dbReference type="Gene3D" id="2.70.20.10">
    <property type="entry name" value="Topoisomerase I, domain 3"/>
    <property type="match status" value="1"/>
</dbReference>
<feature type="domain" description="Toprim" evidence="9">
    <location>
        <begin position="171"/>
        <end position="320"/>
    </location>
</feature>
<evidence type="ECO:0000313" key="12">
    <source>
        <dbReference type="Proteomes" id="UP000626109"/>
    </source>
</evidence>
<dbReference type="FunFam" id="1.10.290.10:FF:000001">
    <property type="entry name" value="DNA topoisomerase"/>
    <property type="match status" value="1"/>
</dbReference>
<dbReference type="InterPro" id="IPR023406">
    <property type="entry name" value="Topo_IA_AS"/>
</dbReference>
<dbReference type="Gene3D" id="1.10.290.10">
    <property type="entry name" value="Topoisomerase I, domain 4"/>
    <property type="match status" value="1"/>
</dbReference>
<proteinExistence type="inferred from homology"/>
<dbReference type="GO" id="GO:0006265">
    <property type="term" value="P:DNA topological change"/>
    <property type="evidence" value="ECO:0007669"/>
    <property type="project" value="InterPro"/>
</dbReference>
<dbReference type="SUPFAM" id="SSF56712">
    <property type="entry name" value="Prokaryotic type I DNA topoisomerase"/>
    <property type="match status" value="1"/>
</dbReference>
<dbReference type="InterPro" id="IPR003601">
    <property type="entry name" value="Topo_IA_2"/>
</dbReference>
<dbReference type="InterPro" id="IPR034144">
    <property type="entry name" value="TOPRIM_TopoIII"/>
</dbReference>
<dbReference type="Gene3D" id="1.10.460.10">
    <property type="entry name" value="Topoisomerase I, domain 2"/>
    <property type="match status" value="1"/>
</dbReference>
<dbReference type="GO" id="GO:0003677">
    <property type="term" value="F:DNA binding"/>
    <property type="evidence" value="ECO:0007669"/>
    <property type="project" value="UniProtKB-KW"/>
</dbReference>
<evidence type="ECO:0000256" key="3">
    <source>
        <dbReference type="ARBA" id="ARBA00012891"/>
    </source>
</evidence>
<evidence type="ECO:0000256" key="8">
    <source>
        <dbReference type="SAM" id="MobiDB-lite"/>
    </source>
</evidence>
<organism evidence="11 12">
    <name type="scientific">Polarella glacialis</name>
    <name type="common">Dinoflagellate</name>
    <dbReference type="NCBI Taxonomy" id="89957"/>
    <lineage>
        <taxon>Eukaryota</taxon>
        <taxon>Sar</taxon>
        <taxon>Alveolata</taxon>
        <taxon>Dinophyceae</taxon>
        <taxon>Suessiales</taxon>
        <taxon>Suessiaceae</taxon>
        <taxon>Polarella</taxon>
    </lineage>
</organism>
<feature type="region of interest" description="Disordered" evidence="8">
    <location>
        <begin position="1"/>
        <end position="48"/>
    </location>
</feature>
<dbReference type="InterPro" id="IPR023405">
    <property type="entry name" value="Topo_IA_core_domain"/>
</dbReference>
<dbReference type="SMART" id="SM00493">
    <property type="entry name" value="TOPRIM"/>
    <property type="match status" value="1"/>
</dbReference>
<comment type="caution">
    <text evidence="11">The sequence shown here is derived from an EMBL/GenBank/DDBJ whole genome shotgun (WGS) entry which is preliminary data.</text>
</comment>
<gene>
    <name evidence="11" type="ORF">PGLA2088_LOCUS33795</name>
</gene>
<dbReference type="GO" id="GO:0003917">
    <property type="term" value="F:DNA topoisomerase type I (single strand cut, ATP-independent) activity"/>
    <property type="evidence" value="ECO:0007669"/>
    <property type="project" value="UniProtKB-EC"/>
</dbReference>
<feature type="compositionally biased region" description="Low complexity" evidence="8">
    <location>
        <begin position="15"/>
        <end position="25"/>
    </location>
</feature>
<evidence type="ECO:0000256" key="1">
    <source>
        <dbReference type="ARBA" id="ARBA00000213"/>
    </source>
</evidence>
<protein>
    <recommendedName>
        <fullName evidence="3 7">DNA topoisomerase</fullName>
        <ecNumber evidence="3 7">5.6.2.1</ecNumber>
    </recommendedName>
</protein>
<evidence type="ECO:0000259" key="10">
    <source>
        <dbReference type="PROSITE" id="PS52039"/>
    </source>
</evidence>
<dbReference type="CDD" id="cd03362">
    <property type="entry name" value="TOPRIM_TopoIA_TopoIII"/>
    <property type="match status" value="1"/>
</dbReference>
<accession>A0A813KK20</accession>
<evidence type="ECO:0000256" key="6">
    <source>
        <dbReference type="ARBA" id="ARBA00023235"/>
    </source>
</evidence>
<dbReference type="GO" id="GO:0006281">
    <property type="term" value="P:DNA repair"/>
    <property type="evidence" value="ECO:0007669"/>
    <property type="project" value="TreeGrafter"/>
</dbReference>
<dbReference type="GO" id="GO:0006310">
    <property type="term" value="P:DNA recombination"/>
    <property type="evidence" value="ECO:0007669"/>
    <property type="project" value="TreeGrafter"/>
</dbReference>
<evidence type="ECO:0000256" key="5">
    <source>
        <dbReference type="ARBA" id="ARBA00023125"/>
    </source>
</evidence>
<dbReference type="CDD" id="cd00186">
    <property type="entry name" value="TOP1Ac"/>
    <property type="match status" value="1"/>
</dbReference>
<evidence type="ECO:0000256" key="4">
    <source>
        <dbReference type="ARBA" id="ARBA00023029"/>
    </source>
</evidence>
<evidence type="ECO:0000313" key="11">
    <source>
        <dbReference type="EMBL" id="CAE8705626.1"/>
    </source>
</evidence>
<dbReference type="InterPro" id="IPR013824">
    <property type="entry name" value="Topo_IA_cen_sub1"/>
</dbReference>
<keyword evidence="4 7" id="KW-0799">Topoisomerase</keyword>
<dbReference type="PRINTS" id="PR00417">
    <property type="entry name" value="PRTPISMRASEI"/>
</dbReference>
<dbReference type="InterPro" id="IPR003602">
    <property type="entry name" value="Topo_IA_DNA-bd_dom"/>
</dbReference>
<keyword evidence="5 7" id="KW-0238">DNA-binding</keyword>
<comment type="function">
    <text evidence="7">Introduces a single-strand break via transesterification at a target site in duplex DNA. Releases the supercoiling and torsional tension of DNA introduced during the DNA replication and transcription by transiently cleaving and rejoining one strand of the DNA duplex. The scissile phosphodiester is attacked by the catalytic tyrosine of the enzyme, resulting in the formation of a DNA-(5'-phosphotyrosyl)-enzyme intermediate and the expulsion of a 3'-OH DNA strand.</text>
</comment>
<keyword evidence="6 7" id="KW-0413">Isomerase</keyword>
<dbReference type="InterPro" id="IPR006171">
    <property type="entry name" value="TOPRIM_dom"/>
</dbReference>
<evidence type="ECO:0000259" key="9">
    <source>
        <dbReference type="PROSITE" id="PS50880"/>
    </source>
</evidence>
<feature type="non-terminal residue" evidence="11">
    <location>
        <position position="721"/>
    </location>
</feature>
<dbReference type="AlphaFoldDB" id="A0A813KK20"/>
<dbReference type="InterPro" id="IPR013826">
    <property type="entry name" value="Topo_IA_cen_sub3"/>
</dbReference>
<dbReference type="Gene3D" id="3.40.50.140">
    <property type="match status" value="1"/>
</dbReference>
<evidence type="ECO:0000256" key="2">
    <source>
        <dbReference type="ARBA" id="ARBA00009446"/>
    </source>
</evidence>
<comment type="catalytic activity">
    <reaction evidence="1 7">
        <text>ATP-independent breakage of single-stranded DNA, followed by passage and rejoining.</text>
        <dbReference type="EC" id="5.6.2.1"/>
    </reaction>
</comment>
<dbReference type="EC" id="5.6.2.1" evidence="3 7"/>
<dbReference type="PANTHER" id="PTHR11390">
    <property type="entry name" value="PROKARYOTIC DNA TOPOISOMERASE"/>
    <property type="match status" value="1"/>
</dbReference>
<dbReference type="Pfam" id="PF01751">
    <property type="entry name" value="Toprim"/>
    <property type="match status" value="1"/>
</dbReference>
<dbReference type="SMART" id="SM00436">
    <property type="entry name" value="TOP1Bc"/>
    <property type="match status" value="1"/>
</dbReference>
<dbReference type="PROSITE" id="PS52039">
    <property type="entry name" value="TOPO_IA_2"/>
    <property type="match status" value="1"/>
</dbReference>
<dbReference type="PANTHER" id="PTHR11390:SF20">
    <property type="entry name" value="DNA TOPOISOMERASE 3-BETA-1"/>
    <property type="match status" value="1"/>
</dbReference>
<reference evidence="11" key="1">
    <citation type="submission" date="2021-02" db="EMBL/GenBank/DDBJ databases">
        <authorList>
            <person name="Dougan E. K."/>
            <person name="Rhodes N."/>
            <person name="Thang M."/>
            <person name="Chan C."/>
        </authorList>
    </citation>
    <scope>NUCLEOTIDE SEQUENCE</scope>
</reference>
<evidence type="ECO:0000256" key="7">
    <source>
        <dbReference type="RuleBase" id="RU362092"/>
    </source>
</evidence>
<dbReference type="InterPro" id="IPR013497">
    <property type="entry name" value="Topo_IA_cen"/>
</dbReference>
<name>A0A813KK20_POLGL</name>
<sequence length="721" mass="80141">MGPPLRAGGGGRGEWSGSASSSCGGPRQATAGGPGARPEDVQRLLGPGPGGAGLLLQAQAAHLASQLRGLRLQQLPAANLAEGAGWGEVCKAWNLLGAAAAGQPPPEEAWGLEAQISAAAGGDWWQQGDPRQIERDLQRSNRLAHYLYLSLHPHLAAQRFQQYSTGNDLPKVLMVAEKPSVAKMIAENLSGGRMRMRKGISRACQTHEFITWFPPAGQKCKLLVTSVVGHMFGLDFNEEDNKLARNDPSVLYEARCEKKLEETTAKLKVVEHLQELSKEAEYLVLWLDCDREGENIGFEVIGVCREDFPTDENIYRAQFSALTESEMTRALNPLGRPNKYMSMAVDARQEMDLKIGCSFTRLLTNQLLSGCKQKFYRDLRVISYGPCQTPTLWFCVRRHHEIQNFERRSFWTPWLTLAVPGIGQCDFEWSEGHTFDQGQATQIEQAVRSGTPLVVGLTSERKSVRRPMGLNTVQLLKAASTGMGMSPVVAMKAAEHLYTSGYISYPRTESSKYPDSFDVGAALREQSYHPNWGKTADYILRHSPNIRPPTHGHDAGDHPPITPMRCAPRGEIAKGKEWKLYDYVARHFIASLMDDFQYTEHSLAVNVGGMTFVHKMHSVQDRGFFFAMPWKEKDLKLNEVQQLPQLQEGSRLQVVDSGIEEDYTRPPDYLKESELIALMDQHGIGTDASIPQHIQNVNDRRYCQVCGPGDLNGKPGQVFLT</sequence>
<dbReference type="Pfam" id="PF01131">
    <property type="entry name" value="Topoisom_bac"/>
    <property type="match status" value="1"/>
</dbReference>
<dbReference type="Proteomes" id="UP000626109">
    <property type="component" value="Unassembled WGS sequence"/>
</dbReference>
<dbReference type="SMART" id="SM00437">
    <property type="entry name" value="TOP1Ac"/>
    <property type="match status" value="1"/>
</dbReference>
<dbReference type="InterPro" id="IPR013825">
    <property type="entry name" value="Topo_IA_cen_sub2"/>
</dbReference>
<dbReference type="PROSITE" id="PS50880">
    <property type="entry name" value="TOPRIM"/>
    <property type="match status" value="1"/>
</dbReference>
<dbReference type="InterPro" id="IPR000380">
    <property type="entry name" value="Topo_IA"/>
</dbReference>
<comment type="similarity">
    <text evidence="2 7">Belongs to the type IA topoisomerase family.</text>
</comment>
<dbReference type="EMBL" id="CAJNNW010031019">
    <property type="protein sequence ID" value="CAE8705626.1"/>
    <property type="molecule type" value="Genomic_DNA"/>
</dbReference>